<reference evidence="3" key="1">
    <citation type="journal article" date="2023" name="Commun. Biol.">
        <title>Genome analysis of Parmales, the sister group of diatoms, reveals the evolutionary specialization of diatoms from phago-mixotrophs to photoautotrophs.</title>
        <authorList>
            <person name="Ban H."/>
            <person name="Sato S."/>
            <person name="Yoshikawa S."/>
            <person name="Yamada K."/>
            <person name="Nakamura Y."/>
            <person name="Ichinomiya M."/>
            <person name="Sato N."/>
            <person name="Blanc-Mathieu R."/>
            <person name="Endo H."/>
            <person name="Kuwata A."/>
            <person name="Ogata H."/>
        </authorList>
    </citation>
    <scope>NUCLEOTIDE SEQUENCE [LARGE SCALE GENOMIC DNA]</scope>
    <source>
        <strain evidence="3">NIES 3700</strain>
    </source>
</reference>
<organism evidence="2 3">
    <name type="scientific">Triparma laevis f. longispina</name>
    <dbReference type="NCBI Taxonomy" id="1714387"/>
    <lineage>
        <taxon>Eukaryota</taxon>
        <taxon>Sar</taxon>
        <taxon>Stramenopiles</taxon>
        <taxon>Ochrophyta</taxon>
        <taxon>Bolidophyceae</taxon>
        <taxon>Parmales</taxon>
        <taxon>Triparmaceae</taxon>
        <taxon>Triparma</taxon>
    </lineage>
</organism>
<evidence type="ECO:0000256" key="1">
    <source>
        <dbReference type="SAM" id="MobiDB-lite"/>
    </source>
</evidence>
<feature type="compositionally biased region" description="Acidic residues" evidence="1">
    <location>
        <begin position="30"/>
        <end position="41"/>
    </location>
</feature>
<name>A0A9W7EC09_9STRA</name>
<dbReference type="Proteomes" id="UP001165122">
    <property type="component" value="Unassembled WGS sequence"/>
</dbReference>
<comment type="caution">
    <text evidence="2">The sequence shown here is derived from an EMBL/GenBank/DDBJ whole genome shotgun (WGS) entry which is preliminary data.</text>
</comment>
<feature type="compositionally biased region" description="Low complexity" evidence="1">
    <location>
        <begin position="42"/>
        <end position="52"/>
    </location>
</feature>
<proteinExistence type="predicted"/>
<protein>
    <submittedName>
        <fullName evidence="2">Uncharacterized protein</fullName>
    </submittedName>
</protein>
<feature type="region of interest" description="Disordered" evidence="1">
    <location>
        <begin position="1"/>
        <end position="59"/>
    </location>
</feature>
<keyword evidence="3" id="KW-1185">Reference proteome</keyword>
<dbReference type="AlphaFoldDB" id="A0A9W7EC09"/>
<evidence type="ECO:0000313" key="2">
    <source>
        <dbReference type="EMBL" id="GMH72530.1"/>
    </source>
</evidence>
<accession>A0A9W7EC09</accession>
<gene>
    <name evidence="2" type="ORF">TrLO_g15873</name>
</gene>
<dbReference type="OrthoDB" id="198469at2759"/>
<evidence type="ECO:0000313" key="3">
    <source>
        <dbReference type="Proteomes" id="UP001165122"/>
    </source>
</evidence>
<dbReference type="EMBL" id="BRXW01000656">
    <property type="protein sequence ID" value="GMH72530.1"/>
    <property type="molecule type" value="Genomic_DNA"/>
</dbReference>
<sequence>MINQDVAIPPPTGFISDSPLPPVPPSTNADADDLTLEDESEPNSQNQQQQPQREQTSLEKVIPVDKLKNGANTAFANLAWLGNQISVKANEVKSQIETNPQYQQTTHALNQKVSEVKQSEFAAAAHRHSVTAFNGVVSLGEKAAAGTMSAVETVKTESSKVIENTKPVLENVGEKIKPTFNVVAEKTKELGEKTKVACGLGGNETPSEGV</sequence>